<evidence type="ECO:0000313" key="4">
    <source>
        <dbReference type="EMBL" id="OWF44879.1"/>
    </source>
</evidence>
<organism evidence="4 5">
    <name type="scientific">Mizuhopecten yessoensis</name>
    <name type="common">Japanese scallop</name>
    <name type="synonym">Patinopecten yessoensis</name>
    <dbReference type="NCBI Taxonomy" id="6573"/>
    <lineage>
        <taxon>Eukaryota</taxon>
        <taxon>Metazoa</taxon>
        <taxon>Spiralia</taxon>
        <taxon>Lophotrochozoa</taxon>
        <taxon>Mollusca</taxon>
        <taxon>Bivalvia</taxon>
        <taxon>Autobranchia</taxon>
        <taxon>Pteriomorphia</taxon>
        <taxon>Pectinida</taxon>
        <taxon>Pectinoidea</taxon>
        <taxon>Pectinidae</taxon>
        <taxon>Mizuhopecten</taxon>
    </lineage>
</organism>
<accession>A0A210Q870</accession>
<feature type="compositionally biased region" description="Polar residues" evidence="1">
    <location>
        <begin position="701"/>
        <end position="721"/>
    </location>
</feature>
<reference evidence="4 5" key="1">
    <citation type="journal article" date="2017" name="Nat. Ecol. Evol.">
        <title>Scallop genome provides insights into evolution of bilaterian karyotype and development.</title>
        <authorList>
            <person name="Wang S."/>
            <person name="Zhang J."/>
            <person name="Jiao W."/>
            <person name="Li J."/>
            <person name="Xun X."/>
            <person name="Sun Y."/>
            <person name="Guo X."/>
            <person name="Huan P."/>
            <person name="Dong B."/>
            <person name="Zhang L."/>
            <person name="Hu X."/>
            <person name="Sun X."/>
            <person name="Wang J."/>
            <person name="Zhao C."/>
            <person name="Wang Y."/>
            <person name="Wang D."/>
            <person name="Huang X."/>
            <person name="Wang R."/>
            <person name="Lv J."/>
            <person name="Li Y."/>
            <person name="Zhang Z."/>
            <person name="Liu B."/>
            <person name="Lu W."/>
            <person name="Hui Y."/>
            <person name="Liang J."/>
            <person name="Zhou Z."/>
            <person name="Hou R."/>
            <person name="Li X."/>
            <person name="Liu Y."/>
            <person name="Li H."/>
            <person name="Ning X."/>
            <person name="Lin Y."/>
            <person name="Zhao L."/>
            <person name="Xing Q."/>
            <person name="Dou J."/>
            <person name="Li Y."/>
            <person name="Mao J."/>
            <person name="Guo H."/>
            <person name="Dou H."/>
            <person name="Li T."/>
            <person name="Mu C."/>
            <person name="Jiang W."/>
            <person name="Fu Q."/>
            <person name="Fu X."/>
            <person name="Miao Y."/>
            <person name="Liu J."/>
            <person name="Yu Q."/>
            <person name="Li R."/>
            <person name="Liao H."/>
            <person name="Li X."/>
            <person name="Kong Y."/>
            <person name="Jiang Z."/>
            <person name="Chourrout D."/>
            <person name="Li R."/>
            <person name="Bao Z."/>
        </authorList>
    </citation>
    <scope>NUCLEOTIDE SEQUENCE [LARGE SCALE GENOMIC DNA]</scope>
    <source>
        <strain evidence="4 5">PY_sf001</strain>
    </source>
</reference>
<dbReference type="Proteomes" id="UP000242188">
    <property type="component" value="Unassembled WGS sequence"/>
</dbReference>
<feature type="domain" description="VIT" evidence="3">
    <location>
        <begin position="1"/>
        <end position="127"/>
    </location>
</feature>
<feature type="region of interest" description="Disordered" evidence="1">
    <location>
        <begin position="701"/>
        <end position="726"/>
    </location>
</feature>
<dbReference type="PANTHER" id="PTHR10338:SF108">
    <property type="entry name" value="INTER-ALPHA-TRYPSIN INHIBITOR HEAVY CHAIN H4-LIKE PROTEIN"/>
    <property type="match status" value="1"/>
</dbReference>
<evidence type="ECO:0000256" key="1">
    <source>
        <dbReference type="SAM" id="MobiDB-lite"/>
    </source>
</evidence>
<gene>
    <name evidence="4" type="ORF">KP79_PYT01648</name>
</gene>
<dbReference type="SMART" id="SM00327">
    <property type="entry name" value="VWA"/>
    <property type="match status" value="1"/>
</dbReference>
<feature type="region of interest" description="Disordered" evidence="1">
    <location>
        <begin position="590"/>
        <end position="617"/>
    </location>
</feature>
<name>A0A210Q870_MIZYE</name>
<dbReference type="Gene3D" id="3.40.50.410">
    <property type="entry name" value="von Willebrand factor, type A domain"/>
    <property type="match status" value="1"/>
</dbReference>
<protein>
    <submittedName>
        <fullName evidence="4">Inter-alpha-trypsin inhibitor heavy chain H4</fullName>
    </submittedName>
</protein>
<dbReference type="PROSITE" id="PS50234">
    <property type="entry name" value="VWFA"/>
    <property type="match status" value="1"/>
</dbReference>
<evidence type="ECO:0000313" key="5">
    <source>
        <dbReference type="Proteomes" id="UP000242188"/>
    </source>
</evidence>
<dbReference type="SUPFAM" id="SSF53300">
    <property type="entry name" value="vWA-like"/>
    <property type="match status" value="1"/>
</dbReference>
<dbReference type="PANTHER" id="PTHR10338">
    <property type="entry name" value="INTER-ALPHA-TRYPSIN INHIBITOR HEAVY CHAIN FAMILY MEMBER"/>
    <property type="match status" value="1"/>
</dbReference>
<dbReference type="PROSITE" id="PS51468">
    <property type="entry name" value="VIT"/>
    <property type="match status" value="1"/>
</dbReference>
<comment type="caution">
    <text evidence="4">The sequence shown here is derived from an EMBL/GenBank/DDBJ whole genome shotgun (WGS) entry which is preliminary data.</text>
</comment>
<dbReference type="EMBL" id="NEDP02004653">
    <property type="protein sequence ID" value="OWF44879.1"/>
    <property type="molecule type" value="Genomic_DNA"/>
</dbReference>
<feature type="domain" description="VWFA" evidence="2">
    <location>
        <begin position="259"/>
        <end position="439"/>
    </location>
</feature>
<dbReference type="InterPro" id="IPR002035">
    <property type="entry name" value="VWF_A"/>
</dbReference>
<dbReference type="InterPro" id="IPR013694">
    <property type="entry name" value="VIT"/>
</dbReference>
<keyword evidence="5" id="KW-1185">Reference proteome</keyword>
<dbReference type="Pfam" id="PF00092">
    <property type="entry name" value="VWA"/>
    <property type="match status" value="1"/>
</dbReference>
<feature type="compositionally biased region" description="Polar residues" evidence="1">
    <location>
        <begin position="602"/>
        <end position="613"/>
    </location>
</feature>
<dbReference type="InterPro" id="IPR050934">
    <property type="entry name" value="ITIH"/>
</dbReference>
<sequence>MSVYRSSSLATPRIYYLHIKSDIRYRFATTVVTSKVVNPDLKSHESTFDVTLPNEAFISNFTLTVGTETYVGNVTTKETARKVYEKDKSLGKSAAHISVKPRETNTFNIQVNVAAEQKITFELRYQELLQRKLGSYNQVIYVKPGEPVADLRIEVDIEESRNITKLRVPPIKSDLFTIKDQKDADEAINITRPSGERAHILFTPTLNTQTAQGGPNGLDCQFKVKYDVDRKTDGGDILMVDGYFVHFFAPSGIEPKPKDVVFILDKSGSMRGRKMAQLKQAMSTILSHIPTEDRVNILTFSSGIHRWGNFEKFLPATPANIKRATTYVNHVSAGGGTNIEGAIRRGVALLDERTDKTRAPVLIFLTDGEPTVGQRNPAMILKNVIKFNEDKIPIFALAFGRGADYSFIKKLAAQNNGFGRKIYEDSDAAIQISDFYSEISAVLLQDVTFKYLPGSVDETTLTKTIVPNLFEGSEIVVCGRIANEVTYDIRPNAIATGLNGPVSLEVPTNGEVQLNFTRNTDIYAVTEKIWAYLTIKQWLQQMDASTNEIEQQELKKNVTTMALKYNFVTPFTSMVVSLPDKLQSSPVDLLPDSPESVPAPFPSSSFQSRSMATASGPPGALFAPPMFQKVARKTRPSSFNQNKMVRSQPGMSAQFDPLSNGASLGSVPAGSSGSIGLPQPNINSNQIASGTLGVTATSMTFPGTTSRGQTTTPASRNNMKSTIPRHESTSGYTLVDVKNVTLPLCLANPSQADETKRYTLFRDLDSGTVVSVGFTHSLNGPTRISYLKIDAQTVTELFPTHLVENGVIRDWISNTFYTNVHGSQRSGVKLEVTSLNNNSLIVDFDYTENASQNIDGSLALPISGEINDNPKLPNHQMKELSLLAKKMGSLRQMTITVEFSNLMNCWLVPSTLLWNLQPTEQIGSEWKRKDREANKTLKREISRNATGVRGKIRLIQWNQPQIKGQGISLFNCF</sequence>
<dbReference type="SMART" id="SM00609">
    <property type="entry name" value="VIT"/>
    <property type="match status" value="1"/>
</dbReference>
<evidence type="ECO:0000259" key="2">
    <source>
        <dbReference type="PROSITE" id="PS50234"/>
    </source>
</evidence>
<dbReference type="Pfam" id="PF08487">
    <property type="entry name" value="VIT"/>
    <property type="match status" value="1"/>
</dbReference>
<dbReference type="AlphaFoldDB" id="A0A210Q870"/>
<dbReference type="OrthoDB" id="299997at2759"/>
<evidence type="ECO:0000259" key="3">
    <source>
        <dbReference type="PROSITE" id="PS51468"/>
    </source>
</evidence>
<dbReference type="InterPro" id="IPR036465">
    <property type="entry name" value="vWFA_dom_sf"/>
</dbReference>
<proteinExistence type="predicted"/>